<sequence length="35" mass="4079">MCSEARQLDEGHVKYINKMVQGPPENYRLSSMHND</sequence>
<proteinExistence type="predicted"/>
<accession>A0A0A8Z646</accession>
<protein>
    <submittedName>
        <fullName evidence="1">Uncharacterized protein</fullName>
    </submittedName>
</protein>
<dbReference type="AlphaFoldDB" id="A0A0A8Z646"/>
<reference evidence="1" key="1">
    <citation type="submission" date="2014-09" db="EMBL/GenBank/DDBJ databases">
        <authorList>
            <person name="Magalhaes I.L.F."/>
            <person name="Oliveira U."/>
            <person name="Santos F.R."/>
            <person name="Vidigal T.H.D.A."/>
            <person name="Brescovit A.D."/>
            <person name="Santos A.J."/>
        </authorList>
    </citation>
    <scope>NUCLEOTIDE SEQUENCE</scope>
    <source>
        <tissue evidence="1">Shoot tissue taken approximately 20 cm above the soil surface</tissue>
    </source>
</reference>
<organism evidence="1">
    <name type="scientific">Arundo donax</name>
    <name type="common">Giant reed</name>
    <name type="synonym">Donax arundinaceus</name>
    <dbReference type="NCBI Taxonomy" id="35708"/>
    <lineage>
        <taxon>Eukaryota</taxon>
        <taxon>Viridiplantae</taxon>
        <taxon>Streptophyta</taxon>
        <taxon>Embryophyta</taxon>
        <taxon>Tracheophyta</taxon>
        <taxon>Spermatophyta</taxon>
        <taxon>Magnoliopsida</taxon>
        <taxon>Liliopsida</taxon>
        <taxon>Poales</taxon>
        <taxon>Poaceae</taxon>
        <taxon>PACMAD clade</taxon>
        <taxon>Arundinoideae</taxon>
        <taxon>Arundineae</taxon>
        <taxon>Arundo</taxon>
    </lineage>
</organism>
<evidence type="ECO:0000313" key="1">
    <source>
        <dbReference type="EMBL" id="JAD34281.1"/>
    </source>
</evidence>
<reference evidence="1" key="2">
    <citation type="journal article" date="2015" name="Data Brief">
        <title>Shoot transcriptome of the giant reed, Arundo donax.</title>
        <authorList>
            <person name="Barrero R.A."/>
            <person name="Guerrero F.D."/>
            <person name="Moolhuijzen P."/>
            <person name="Goolsby J.A."/>
            <person name="Tidwell J."/>
            <person name="Bellgard S.E."/>
            <person name="Bellgard M.I."/>
        </authorList>
    </citation>
    <scope>NUCLEOTIDE SEQUENCE</scope>
    <source>
        <tissue evidence="1">Shoot tissue taken approximately 20 cm above the soil surface</tissue>
    </source>
</reference>
<dbReference type="EMBL" id="GBRH01263614">
    <property type="protein sequence ID" value="JAD34281.1"/>
    <property type="molecule type" value="Transcribed_RNA"/>
</dbReference>
<name>A0A0A8Z646_ARUDO</name>